<evidence type="ECO:0000259" key="2">
    <source>
        <dbReference type="Pfam" id="PF09681"/>
    </source>
</evidence>
<evidence type="ECO:0000313" key="4">
    <source>
        <dbReference type="Proteomes" id="UP000199512"/>
    </source>
</evidence>
<name>A0A1H8KWU4_9FIRM</name>
<dbReference type="OrthoDB" id="3199595at2"/>
<dbReference type="Pfam" id="PF09681">
    <property type="entry name" value="Phage_rep_org_N"/>
    <property type="match status" value="1"/>
</dbReference>
<dbReference type="RefSeq" id="WP_091976265.1">
    <property type="nucleotide sequence ID" value="NZ_CAUWDX010000012.1"/>
</dbReference>
<keyword evidence="1" id="KW-0175">Coiled coil</keyword>
<feature type="coiled-coil region" evidence="1">
    <location>
        <begin position="110"/>
        <end position="137"/>
    </location>
</feature>
<organism evidence="3 4">
    <name type="scientific">Peptostreptococcus russellii</name>
    <dbReference type="NCBI Taxonomy" id="215200"/>
    <lineage>
        <taxon>Bacteria</taxon>
        <taxon>Bacillati</taxon>
        <taxon>Bacillota</taxon>
        <taxon>Clostridia</taxon>
        <taxon>Peptostreptococcales</taxon>
        <taxon>Peptostreptococcaceae</taxon>
        <taxon>Peptostreptococcus</taxon>
    </lineage>
</organism>
<dbReference type="InterPro" id="IPR010056">
    <property type="entry name" value="Phage_rep_org__N"/>
</dbReference>
<dbReference type="PANTHER" id="PTHR37293">
    <property type="entry name" value="PHAGE REPLICATION PROTEIN-RELATED"/>
    <property type="match status" value="1"/>
</dbReference>
<gene>
    <name evidence="3" type="ORF">SAMN05216454_1493</name>
</gene>
<dbReference type="NCBIfam" id="TIGR01714">
    <property type="entry name" value="phage_rep_org_N"/>
    <property type="match status" value="1"/>
</dbReference>
<dbReference type="PANTHER" id="PTHR37293:SF7">
    <property type="entry name" value="HYPOTHETICAL PHAGE PROTEIN"/>
    <property type="match status" value="1"/>
</dbReference>
<keyword evidence="4" id="KW-1185">Reference proteome</keyword>
<accession>A0A1H8KWU4</accession>
<dbReference type="STRING" id="215200.SAMN05216454_1493"/>
<dbReference type="InterPro" id="IPR053162">
    <property type="entry name" value="DnaD"/>
</dbReference>
<feature type="domain" description="Phage replisome organiser N-terminal" evidence="2">
    <location>
        <begin position="6"/>
        <end position="126"/>
    </location>
</feature>
<dbReference type="EMBL" id="FODF01000049">
    <property type="protein sequence ID" value="SEN97291.1"/>
    <property type="molecule type" value="Genomic_DNA"/>
</dbReference>
<dbReference type="AlphaFoldDB" id="A0A1H8KWU4"/>
<reference evidence="3 4" key="1">
    <citation type="submission" date="2016-10" db="EMBL/GenBank/DDBJ databases">
        <authorList>
            <person name="de Groot N.N."/>
        </authorList>
    </citation>
    <scope>NUCLEOTIDE SEQUENCE [LARGE SCALE GENOMIC DNA]</scope>
    <source>
        <strain evidence="3 4">Calf135</strain>
    </source>
</reference>
<sequence length="280" mass="32943">MSEVKWIKITTDIFDDEKIKMIEIMPEADTIIVCWFKLLTLCGKINQGGRVRFNINIPFTDEMLASIFNRPLKTVQLAIKTFEAYGMIEIEGDHTIMITNWEKHQNVIGMDKIREQNAERQRRYREKQKKIENSKKTEQITDSNVTHNVISNAENNVTSQVLDIDIDKELDKDINIYIQKIVDNYNLTEGERLTILQAIKSNGNKVEYLKKSIDYMQQQGKDIKSDFGYLVKMLKEQWDLTVKPKQCKKQYKTKFHNFDMDGNGQYSAENLNKLMRSQRR</sequence>
<evidence type="ECO:0000256" key="1">
    <source>
        <dbReference type="SAM" id="Coils"/>
    </source>
</evidence>
<evidence type="ECO:0000313" key="3">
    <source>
        <dbReference type="EMBL" id="SEN97291.1"/>
    </source>
</evidence>
<protein>
    <submittedName>
        <fullName evidence="3">Phage replisome organizer, putative, N-terminal region</fullName>
    </submittedName>
</protein>
<proteinExistence type="predicted"/>
<dbReference type="Proteomes" id="UP000199512">
    <property type="component" value="Unassembled WGS sequence"/>
</dbReference>